<sequence length="104" mass="11612">MSLYLKNFLLTILYKTADPTLSRSYFSVLLYFPPFYLSALEGSSPVTGRDIVLCALRGSLEAGRFGTSYDGETVAYSVFSLLRDLEFLCLCGKKGPEILHLQLQ</sequence>
<evidence type="ECO:0000313" key="2">
    <source>
        <dbReference type="Proteomes" id="UP001314169"/>
    </source>
</evidence>
<dbReference type="Proteomes" id="UP001314169">
    <property type="component" value="Chromosome 3"/>
</dbReference>
<dbReference type="EMBL" id="OY882860">
    <property type="protein sequence ID" value="CAK6443116.1"/>
    <property type="molecule type" value="Genomic_DNA"/>
</dbReference>
<accession>A0ABN9ZY07</accession>
<evidence type="ECO:0000313" key="1">
    <source>
        <dbReference type="EMBL" id="CAK6443116.1"/>
    </source>
</evidence>
<protein>
    <submittedName>
        <fullName evidence="1">Uncharacterized protein</fullName>
    </submittedName>
</protein>
<gene>
    <name evidence="1" type="ORF">MPIPNATIZW_LOCUS11422</name>
</gene>
<proteinExistence type="predicted"/>
<organism evidence="1 2">
    <name type="scientific">Pipistrellus nathusii</name>
    <name type="common">Nathusius' pipistrelle</name>
    <dbReference type="NCBI Taxonomy" id="59473"/>
    <lineage>
        <taxon>Eukaryota</taxon>
        <taxon>Metazoa</taxon>
        <taxon>Chordata</taxon>
        <taxon>Craniata</taxon>
        <taxon>Vertebrata</taxon>
        <taxon>Euteleostomi</taxon>
        <taxon>Mammalia</taxon>
        <taxon>Eutheria</taxon>
        <taxon>Laurasiatheria</taxon>
        <taxon>Chiroptera</taxon>
        <taxon>Yangochiroptera</taxon>
        <taxon>Vespertilionidae</taxon>
        <taxon>Pipistrellus</taxon>
    </lineage>
</organism>
<name>A0ABN9ZY07_PIPNA</name>
<keyword evidence="2" id="KW-1185">Reference proteome</keyword>
<reference evidence="1" key="1">
    <citation type="submission" date="2023-12" db="EMBL/GenBank/DDBJ databases">
        <authorList>
            <person name="Brown T."/>
        </authorList>
    </citation>
    <scope>NUCLEOTIDE SEQUENCE</scope>
</reference>